<keyword evidence="2" id="KW-1185">Reference proteome</keyword>
<reference evidence="2" key="1">
    <citation type="submission" date="2019-03" db="EMBL/GenBank/DDBJ databases">
        <title>Aquabacterium pictum sp.nov., the first bacteriochlorophyll a-containing freshwater bacterium in the genus Aquabacterium of the class Betaproteobacteria.</title>
        <authorList>
            <person name="Hirose S."/>
            <person name="Tank M."/>
            <person name="Hara E."/>
            <person name="Tamaki H."/>
            <person name="Takaichi S."/>
            <person name="Haruta S."/>
            <person name="Hanada S."/>
        </authorList>
    </citation>
    <scope>NUCLEOTIDE SEQUENCE [LARGE SCALE GENOMIC DNA]</scope>
    <source>
        <strain evidence="2">W35</strain>
    </source>
</reference>
<protein>
    <submittedName>
        <fullName evidence="1">Uncharacterized protein</fullName>
    </submittedName>
</protein>
<dbReference type="EMBL" id="BJCL01000012">
    <property type="protein sequence ID" value="GCL64871.1"/>
    <property type="molecule type" value="Genomic_DNA"/>
</dbReference>
<organism evidence="1 2">
    <name type="scientific">Pseudaquabacterium pictum</name>
    <dbReference type="NCBI Taxonomy" id="2315236"/>
    <lineage>
        <taxon>Bacteria</taxon>
        <taxon>Pseudomonadati</taxon>
        <taxon>Pseudomonadota</taxon>
        <taxon>Betaproteobacteria</taxon>
        <taxon>Burkholderiales</taxon>
        <taxon>Sphaerotilaceae</taxon>
        <taxon>Pseudaquabacterium</taxon>
    </lineage>
</organism>
<proteinExistence type="predicted"/>
<dbReference type="AlphaFoldDB" id="A0A480ATY9"/>
<gene>
    <name evidence="1" type="ORF">AQPW35_39520</name>
</gene>
<evidence type="ECO:0000313" key="2">
    <source>
        <dbReference type="Proteomes" id="UP000301751"/>
    </source>
</evidence>
<sequence length="77" mass="7743">MLDSTWLVHSSASGATLAADAVDAVLLEFLGDGPASVADLTAQLAGASDAVLPPDAAQGIEARLLAWVQQGLVVLDD</sequence>
<accession>A0A480ATY9</accession>
<name>A0A480ATY9_9BURK</name>
<dbReference type="Proteomes" id="UP000301751">
    <property type="component" value="Unassembled WGS sequence"/>
</dbReference>
<evidence type="ECO:0000313" key="1">
    <source>
        <dbReference type="EMBL" id="GCL64871.1"/>
    </source>
</evidence>
<comment type="caution">
    <text evidence="1">The sequence shown here is derived from an EMBL/GenBank/DDBJ whole genome shotgun (WGS) entry which is preliminary data.</text>
</comment>